<reference evidence="1 2" key="1">
    <citation type="journal article" date="2015" name="Genome Biol. Evol.">
        <title>Comparative Genomics of a Bacterivorous Green Alga Reveals Evolutionary Causalities and Consequences of Phago-Mixotrophic Mode of Nutrition.</title>
        <authorList>
            <person name="Burns J.A."/>
            <person name="Paasch A."/>
            <person name="Narechania A."/>
            <person name="Kim E."/>
        </authorList>
    </citation>
    <scope>NUCLEOTIDE SEQUENCE [LARGE SCALE GENOMIC DNA]</scope>
    <source>
        <strain evidence="1 2">PLY_AMNH</strain>
    </source>
</reference>
<dbReference type="SUPFAM" id="SSF53335">
    <property type="entry name" value="S-adenosyl-L-methionine-dependent methyltransferases"/>
    <property type="match status" value="1"/>
</dbReference>
<keyword evidence="2" id="KW-1185">Reference proteome</keyword>
<dbReference type="Gene3D" id="3.40.50.150">
    <property type="entry name" value="Vaccinia Virus protein VP39"/>
    <property type="match status" value="1"/>
</dbReference>
<evidence type="ECO:0000313" key="2">
    <source>
        <dbReference type="Proteomes" id="UP001190700"/>
    </source>
</evidence>
<dbReference type="Proteomes" id="UP001190700">
    <property type="component" value="Unassembled WGS sequence"/>
</dbReference>
<gene>
    <name evidence="1" type="ORF">CYMTET_49430</name>
</gene>
<sequence length="124" mass="13632">MGPLSISELESLEMVLEKNVKEFGAKENWSTKKINDMLQTLRDKAKFRFSEYAEPFQALHSSGTFKHNCRVTGCATLKGKCNEDGKTLVVGQKSVELGEFLVERYTSSAGQVVMDPFMGSGSGG</sequence>
<name>A0AAE0BRW8_9CHLO</name>
<dbReference type="AlphaFoldDB" id="A0AAE0BRW8"/>
<comment type="caution">
    <text evidence="1">The sequence shown here is derived from an EMBL/GenBank/DDBJ whole genome shotgun (WGS) entry which is preliminary data.</text>
</comment>
<organism evidence="1 2">
    <name type="scientific">Cymbomonas tetramitiformis</name>
    <dbReference type="NCBI Taxonomy" id="36881"/>
    <lineage>
        <taxon>Eukaryota</taxon>
        <taxon>Viridiplantae</taxon>
        <taxon>Chlorophyta</taxon>
        <taxon>Pyramimonadophyceae</taxon>
        <taxon>Pyramimonadales</taxon>
        <taxon>Pyramimonadaceae</taxon>
        <taxon>Cymbomonas</taxon>
    </lineage>
</organism>
<dbReference type="EMBL" id="LGRX02033559">
    <property type="protein sequence ID" value="KAK3240755.1"/>
    <property type="molecule type" value="Genomic_DNA"/>
</dbReference>
<protein>
    <submittedName>
        <fullName evidence="1">Uncharacterized protein</fullName>
    </submittedName>
</protein>
<proteinExistence type="predicted"/>
<accession>A0AAE0BRW8</accession>
<evidence type="ECO:0000313" key="1">
    <source>
        <dbReference type="EMBL" id="KAK3240755.1"/>
    </source>
</evidence>
<dbReference type="InterPro" id="IPR029063">
    <property type="entry name" value="SAM-dependent_MTases_sf"/>
</dbReference>